<dbReference type="AlphaFoldDB" id="A0A7S4JDD0"/>
<feature type="region of interest" description="Disordered" evidence="1">
    <location>
        <begin position="46"/>
        <end position="93"/>
    </location>
</feature>
<gene>
    <name evidence="2" type="ORF">OAUR00152_LOCUS26237</name>
</gene>
<dbReference type="EMBL" id="HBKQ01037999">
    <property type="protein sequence ID" value="CAE2260019.1"/>
    <property type="molecule type" value="Transcribed_RNA"/>
</dbReference>
<feature type="compositionally biased region" description="Low complexity" evidence="1">
    <location>
        <begin position="12"/>
        <end position="29"/>
    </location>
</feature>
<feature type="compositionally biased region" description="Polar residues" evidence="1">
    <location>
        <begin position="241"/>
        <end position="250"/>
    </location>
</feature>
<name>A0A7S4JDD0_9STRA</name>
<evidence type="ECO:0000256" key="1">
    <source>
        <dbReference type="SAM" id="MobiDB-lite"/>
    </source>
</evidence>
<feature type="region of interest" description="Disordered" evidence="1">
    <location>
        <begin position="1"/>
        <end position="29"/>
    </location>
</feature>
<evidence type="ECO:0000313" key="2">
    <source>
        <dbReference type="EMBL" id="CAE2260019.1"/>
    </source>
</evidence>
<organism evidence="2">
    <name type="scientific">Odontella aurita</name>
    <dbReference type="NCBI Taxonomy" id="265563"/>
    <lineage>
        <taxon>Eukaryota</taxon>
        <taxon>Sar</taxon>
        <taxon>Stramenopiles</taxon>
        <taxon>Ochrophyta</taxon>
        <taxon>Bacillariophyta</taxon>
        <taxon>Mediophyceae</taxon>
        <taxon>Biddulphiophycidae</taxon>
        <taxon>Eupodiscales</taxon>
        <taxon>Odontellaceae</taxon>
        <taxon>Odontella</taxon>
    </lineage>
</organism>
<sequence length="524" mass="55932">MKGIRRPHFAIGSGSSMVSGASSGTNGTAVASSISSYVAYCRRERDLNKDDPNSPLFASANDGSSDRQSSDDEEAVGTIGDSAGASAGGPVRKNAEESMEQCIALLAPHLAAFREKCLTAPGIATGGKNSRSASVGDEIPPQLLRVARFFRWRWGPLKRALLRPAEAPSSSGSTGDVSNAIDGSVVEVGSIRLRLRLARALHSRGLLSLAEVDVLAASIDRGDVHDDGIDASPSKKRKLNSDGSPVENSSGLLTSRIRLALSRLPSDVNVRSDSSGVRSGVKSDKAKRGIRYAEAVLAEWVEERQKRNKTGGTNNVSASSDCPSPQDLADWCLTTFTAVVLANGVDYKKYSSSGGSKQQKQGGVAHFKADGGNVELSLASIMLEETTELGLAIEGKIRAFLSPQLIDDLNEIHLLSLARLLCHARQVRHRDLVIDYFAGSAILCSHQSGGVGMQHLPKIIASYLSLAVDVPDESISIPAFEESIRASIKRRGNDDANRQKFADTKQSLLFCDVIFHAVRFFLSC</sequence>
<accession>A0A7S4JDD0</accession>
<reference evidence="2" key="1">
    <citation type="submission" date="2021-01" db="EMBL/GenBank/DDBJ databases">
        <authorList>
            <person name="Corre E."/>
            <person name="Pelletier E."/>
            <person name="Niang G."/>
            <person name="Scheremetjew M."/>
            <person name="Finn R."/>
            <person name="Kale V."/>
            <person name="Holt S."/>
            <person name="Cochrane G."/>
            <person name="Meng A."/>
            <person name="Brown T."/>
            <person name="Cohen L."/>
        </authorList>
    </citation>
    <scope>NUCLEOTIDE SEQUENCE</scope>
    <source>
        <strain evidence="2">Isolate 1302-5</strain>
    </source>
</reference>
<protein>
    <submittedName>
        <fullName evidence="2">Uncharacterized protein</fullName>
    </submittedName>
</protein>
<proteinExistence type="predicted"/>
<feature type="region of interest" description="Disordered" evidence="1">
    <location>
        <begin position="225"/>
        <end position="250"/>
    </location>
</feature>